<evidence type="ECO:0000313" key="2">
    <source>
        <dbReference type="EMBL" id="MBL4929883.1"/>
    </source>
</evidence>
<dbReference type="PANTHER" id="PTHR33164:SF57">
    <property type="entry name" value="MARR-FAMILY TRANSCRIPTIONAL REGULATOR"/>
    <property type="match status" value="1"/>
</dbReference>
<dbReference type="GO" id="GO:0006950">
    <property type="term" value="P:response to stress"/>
    <property type="evidence" value="ECO:0007669"/>
    <property type="project" value="TreeGrafter"/>
</dbReference>
<dbReference type="Proteomes" id="UP000619033">
    <property type="component" value="Unassembled WGS sequence"/>
</dbReference>
<dbReference type="Pfam" id="PF12802">
    <property type="entry name" value="MarR_2"/>
    <property type="match status" value="1"/>
</dbReference>
<evidence type="ECO:0000313" key="3">
    <source>
        <dbReference type="Proteomes" id="UP000619033"/>
    </source>
</evidence>
<sequence>MIRTSFQEALAADLRDSGFAPEAAEALLDFDIENFAYMRRVKKGDIPQSLMAEVGTDIEPMQFHALSAIARIASGFGRAAPSEVTVGLLAEEMLVDASRASRIASDLVDRGFVARAVSQEDGRRSVLVPTNQGRALLQSFLRAKWRRWMQLFRDWPAEDVQALARLFRRYNEGMREQFPAG</sequence>
<dbReference type="EMBL" id="JAESVP010000011">
    <property type="protein sequence ID" value="MBL4929883.1"/>
    <property type="molecule type" value="Genomic_DNA"/>
</dbReference>
<feature type="domain" description="HTH marR-type" evidence="1">
    <location>
        <begin position="25"/>
        <end position="172"/>
    </location>
</feature>
<evidence type="ECO:0000259" key="1">
    <source>
        <dbReference type="PROSITE" id="PS50995"/>
    </source>
</evidence>
<proteinExistence type="predicted"/>
<dbReference type="SMART" id="SM00347">
    <property type="entry name" value="HTH_MARR"/>
    <property type="match status" value="1"/>
</dbReference>
<gene>
    <name evidence="2" type="ORF">JI744_17405</name>
</gene>
<dbReference type="InterPro" id="IPR036390">
    <property type="entry name" value="WH_DNA-bd_sf"/>
</dbReference>
<organism evidence="2 3">
    <name type="scientific">Fuscibacter oryzae</name>
    <dbReference type="NCBI Taxonomy" id="2803939"/>
    <lineage>
        <taxon>Bacteria</taxon>
        <taxon>Pseudomonadati</taxon>
        <taxon>Pseudomonadota</taxon>
        <taxon>Alphaproteobacteria</taxon>
        <taxon>Rhodobacterales</taxon>
        <taxon>Paracoccaceae</taxon>
        <taxon>Fuscibacter</taxon>
    </lineage>
</organism>
<dbReference type="GO" id="GO:0003700">
    <property type="term" value="F:DNA-binding transcription factor activity"/>
    <property type="evidence" value="ECO:0007669"/>
    <property type="project" value="InterPro"/>
</dbReference>
<keyword evidence="3" id="KW-1185">Reference proteome</keyword>
<name>A0A8J7MT63_9RHOB</name>
<dbReference type="PANTHER" id="PTHR33164">
    <property type="entry name" value="TRANSCRIPTIONAL REGULATOR, MARR FAMILY"/>
    <property type="match status" value="1"/>
</dbReference>
<dbReference type="InterPro" id="IPR039422">
    <property type="entry name" value="MarR/SlyA-like"/>
</dbReference>
<comment type="caution">
    <text evidence="2">The sequence shown here is derived from an EMBL/GenBank/DDBJ whole genome shotgun (WGS) entry which is preliminary data.</text>
</comment>
<dbReference type="InterPro" id="IPR036388">
    <property type="entry name" value="WH-like_DNA-bd_sf"/>
</dbReference>
<protein>
    <submittedName>
        <fullName evidence="2">MarR family transcriptional regulator</fullName>
    </submittedName>
</protein>
<dbReference type="InterPro" id="IPR000835">
    <property type="entry name" value="HTH_MarR-typ"/>
</dbReference>
<dbReference type="SUPFAM" id="SSF46785">
    <property type="entry name" value="Winged helix' DNA-binding domain"/>
    <property type="match status" value="1"/>
</dbReference>
<accession>A0A8J7MT63</accession>
<dbReference type="PROSITE" id="PS50995">
    <property type="entry name" value="HTH_MARR_2"/>
    <property type="match status" value="1"/>
</dbReference>
<reference evidence="2" key="1">
    <citation type="submission" date="2021-01" db="EMBL/GenBank/DDBJ databases">
        <title>Genome seq and assembly of Tabrizicola sp. KVB23.</title>
        <authorList>
            <person name="Chhetri G."/>
        </authorList>
    </citation>
    <scope>NUCLEOTIDE SEQUENCE</scope>
    <source>
        <strain evidence="2">KVB23</strain>
    </source>
</reference>
<dbReference type="AlphaFoldDB" id="A0A8J7MT63"/>
<dbReference type="Gene3D" id="1.10.10.10">
    <property type="entry name" value="Winged helix-like DNA-binding domain superfamily/Winged helix DNA-binding domain"/>
    <property type="match status" value="1"/>
</dbReference>
<dbReference type="RefSeq" id="WP_202662446.1">
    <property type="nucleotide sequence ID" value="NZ_JAESVP010000011.1"/>
</dbReference>